<evidence type="ECO:0000313" key="1">
    <source>
        <dbReference type="EMBL" id="KAJ8889743.1"/>
    </source>
</evidence>
<dbReference type="SUPFAM" id="SSF57756">
    <property type="entry name" value="Retrovirus zinc finger-like domains"/>
    <property type="match status" value="1"/>
</dbReference>
<gene>
    <name evidence="1" type="ORF">PR048_009244</name>
</gene>
<evidence type="ECO:0000313" key="2">
    <source>
        <dbReference type="Proteomes" id="UP001159363"/>
    </source>
</evidence>
<sequence length="192" mass="21790">MPAEQRKMDELTAQLLVEEQIEEEGSTNSTAFQMVKAGRKCFTWGKVGHYQRECKSNIKKSENYNNNKFQSRVNKGAKYCQQCKKNKSSKPITSNAFQVYVMPAINSERVSDEWVMDSGASEHMSHDKHTILGDGKVIQAVGVGDLKLQAHNGYEWLDTTFNATDKGNQIHMNSESPKTRKQSDLCYCLSQR</sequence>
<dbReference type="EMBL" id="JARBHB010000003">
    <property type="protein sequence ID" value="KAJ8889743.1"/>
    <property type="molecule type" value="Genomic_DNA"/>
</dbReference>
<dbReference type="InterPro" id="IPR036875">
    <property type="entry name" value="Znf_CCHC_sf"/>
</dbReference>
<comment type="caution">
    <text evidence="1">The sequence shown here is derived from an EMBL/GenBank/DDBJ whole genome shotgun (WGS) entry which is preliminary data.</text>
</comment>
<evidence type="ECO:0008006" key="3">
    <source>
        <dbReference type="Google" id="ProtNLM"/>
    </source>
</evidence>
<name>A0ABQ9HZE8_9NEOP</name>
<dbReference type="Proteomes" id="UP001159363">
    <property type="component" value="Chromosome 3"/>
</dbReference>
<protein>
    <recommendedName>
        <fullName evidence="3">CCHC-type domain-containing protein</fullName>
    </recommendedName>
</protein>
<proteinExistence type="predicted"/>
<reference evidence="1 2" key="1">
    <citation type="submission" date="2023-02" db="EMBL/GenBank/DDBJ databases">
        <title>LHISI_Scaffold_Assembly.</title>
        <authorList>
            <person name="Stuart O.P."/>
            <person name="Cleave R."/>
            <person name="Magrath M.J.L."/>
            <person name="Mikheyev A.S."/>
        </authorList>
    </citation>
    <scope>NUCLEOTIDE SEQUENCE [LARGE SCALE GENOMIC DNA]</scope>
    <source>
        <strain evidence="1">Daus_M_001</strain>
        <tissue evidence="1">Leg muscle</tissue>
    </source>
</reference>
<keyword evidence="2" id="KW-1185">Reference proteome</keyword>
<accession>A0ABQ9HZE8</accession>
<organism evidence="1 2">
    <name type="scientific">Dryococelus australis</name>
    <dbReference type="NCBI Taxonomy" id="614101"/>
    <lineage>
        <taxon>Eukaryota</taxon>
        <taxon>Metazoa</taxon>
        <taxon>Ecdysozoa</taxon>
        <taxon>Arthropoda</taxon>
        <taxon>Hexapoda</taxon>
        <taxon>Insecta</taxon>
        <taxon>Pterygota</taxon>
        <taxon>Neoptera</taxon>
        <taxon>Polyneoptera</taxon>
        <taxon>Phasmatodea</taxon>
        <taxon>Verophasmatodea</taxon>
        <taxon>Anareolatae</taxon>
        <taxon>Phasmatidae</taxon>
        <taxon>Eurycanthinae</taxon>
        <taxon>Dryococelus</taxon>
    </lineage>
</organism>